<evidence type="ECO:0000313" key="1">
    <source>
        <dbReference type="EMBL" id="QHT75626.1"/>
    </source>
</evidence>
<dbReference type="AlphaFoldDB" id="A0A6C0H5Y6"/>
<sequence length="146" mass="17490">MSIFKFKINSLDLNICSVDNSHKMLLNEVNNIMQFLNNKQHILNIYAIYNSNKYIFNNYMTDLEQKMYHDNYILPILDRKYKFNFLVIEIPNDNFIIARFGKIDNISTDKIYFFNQQPHSFHICNIYPNFIVAILKLKELVATNKH</sequence>
<dbReference type="EMBL" id="MN739880">
    <property type="protein sequence ID" value="QHT75626.1"/>
    <property type="molecule type" value="Genomic_DNA"/>
</dbReference>
<protein>
    <submittedName>
        <fullName evidence="1">Uncharacterized protein</fullName>
    </submittedName>
</protein>
<accession>A0A6C0H5Y6</accession>
<organism evidence="1">
    <name type="scientific">viral metagenome</name>
    <dbReference type="NCBI Taxonomy" id="1070528"/>
    <lineage>
        <taxon>unclassified sequences</taxon>
        <taxon>metagenomes</taxon>
        <taxon>organismal metagenomes</taxon>
    </lineage>
</organism>
<name>A0A6C0H5Y6_9ZZZZ</name>
<reference evidence="1" key="1">
    <citation type="journal article" date="2020" name="Nature">
        <title>Giant virus diversity and host interactions through global metagenomics.</title>
        <authorList>
            <person name="Schulz F."/>
            <person name="Roux S."/>
            <person name="Paez-Espino D."/>
            <person name="Jungbluth S."/>
            <person name="Walsh D.A."/>
            <person name="Denef V.J."/>
            <person name="McMahon K.D."/>
            <person name="Konstantinidis K.T."/>
            <person name="Eloe-Fadrosh E.A."/>
            <person name="Kyrpides N.C."/>
            <person name="Woyke T."/>
        </authorList>
    </citation>
    <scope>NUCLEOTIDE SEQUENCE</scope>
    <source>
        <strain evidence="1">GVMAG-M-3300023179-71</strain>
    </source>
</reference>
<proteinExistence type="predicted"/>